<evidence type="ECO:0000313" key="2">
    <source>
        <dbReference type="EMBL" id="GAX85766.1"/>
    </source>
</evidence>
<evidence type="ECO:0000256" key="1">
    <source>
        <dbReference type="SAM" id="MobiDB-lite"/>
    </source>
</evidence>
<evidence type="ECO:0000313" key="3">
    <source>
        <dbReference type="Proteomes" id="UP000232323"/>
    </source>
</evidence>
<gene>
    <name evidence="2" type="ORF">CEUSTIGMA_g13181.t1</name>
</gene>
<dbReference type="InterPro" id="IPR029058">
    <property type="entry name" value="AB_hydrolase_fold"/>
</dbReference>
<accession>A0A250XRU6</accession>
<organism evidence="2 3">
    <name type="scientific">Chlamydomonas eustigma</name>
    <dbReference type="NCBI Taxonomy" id="1157962"/>
    <lineage>
        <taxon>Eukaryota</taxon>
        <taxon>Viridiplantae</taxon>
        <taxon>Chlorophyta</taxon>
        <taxon>core chlorophytes</taxon>
        <taxon>Chlorophyceae</taxon>
        <taxon>CS clade</taxon>
        <taxon>Chlamydomonadales</taxon>
        <taxon>Chlamydomonadaceae</taxon>
        <taxon>Chlamydomonas</taxon>
    </lineage>
</organism>
<dbReference type="InterPro" id="IPR036361">
    <property type="entry name" value="SAP_dom_sf"/>
</dbReference>
<evidence type="ECO:0008006" key="4">
    <source>
        <dbReference type="Google" id="ProtNLM"/>
    </source>
</evidence>
<comment type="caution">
    <text evidence="2">The sequence shown here is derived from an EMBL/GenBank/DDBJ whole genome shotgun (WGS) entry which is preliminary data.</text>
</comment>
<dbReference type="STRING" id="1157962.A0A250XRU6"/>
<dbReference type="GO" id="GO:0047746">
    <property type="term" value="F:chlorophyllase activity"/>
    <property type="evidence" value="ECO:0007669"/>
    <property type="project" value="TreeGrafter"/>
</dbReference>
<name>A0A250XRU6_9CHLO</name>
<reference evidence="2 3" key="1">
    <citation type="submission" date="2017-08" db="EMBL/GenBank/DDBJ databases">
        <title>Acidophilic green algal genome provides insights into adaptation to an acidic environment.</title>
        <authorList>
            <person name="Hirooka S."/>
            <person name="Hirose Y."/>
            <person name="Kanesaki Y."/>
            <person name="Higuchi S."/>
            <person name="Fujiwara T."/>
            <person name="Onuma R."/>
            <person name="Era A."/>
            <person name="Ohbayashi R."/>
            <person name="Uzuka A."/>
            <person name="Nozaki H."/>
            <person name="Yoshikawa H."/>
            <person name="Miyagishima S.Y."/>
        </authorList>
    </citation>
    <scope>NUCLEOTIDE SEQUENCE [LARGE SCALE GENOMIC DNA]</scope>
    <source>
        <strain evidence="2 3">NIES-2499</strain>
    </source>
</reference>
<dbReference type="Proteomes" id="UP000232323">
    <property type="component" value="Unassembled WGS sequence"/>
</dbReference>
<sequence length="450" mass="47993">MIREGYFVRKGASFPGLTGCRTSSQCSYSAARKRAHLKIFCSSSARSEASKYLNKQGPFRGQDLNPINLRVGTNPEGAPLTAQLQVSVPLGPSNCPLVIVSAGFLLDGTSYRSYCQDLASWGYVAVLYDVSELLDDRQMVAAIRTMMDCCAADPQVNKVYSPEKGVLLVGHSRGGKLSVLAAAEDSRVQALVLLDPVNNTAMTPSGPGYPSALPLLRQLTSTSSSRGRAPLPTLIVGAARNQDVVPEDAGYRRFLEACVGPAWFLEVQAGHLQFLDRQAALFSMFSAPGPLSDATVRSISKAAMLAWFQEVHGASLATSQAVQSSSGDTVLLQRSLELEASCFKSLAPGTSSVIRGLNLLSRQGATPARETSSSGNSTGASESSYSRSSNSSSSSQQSSGSYKVGVKKSYEELLSMRASALKAILLERSIPCQDCFDKESLARRVLERCS</sequence>
<protein>
    <recommendedName>
        <fullName evidence="4">Chlorophyllase</fullName>
    </recommendedName>
</protein>
<dbReference type="Gene3D" id="3.40.50.1820">
    <property type="entry name" value="alpha/beta hydrolase"/>
    <property type="match status" value="1"/>
</dbReference>
<dbReference type="GO" id="GO:0015996">
    <property type="term" value="P:chlorophyll catabolic process"/>
    <property type="evidence" value="ECO:0007669"/>
    <property type="project" value="TreeGrafter"/>
</dbReference>
<feature type="compositionally biased region" description="Low complexity" evidence="1">
    <location>
        <begin position="370"/>
        <end position="401"/>
    </location>
</feature>
<dbReference type="SUPFAM" id="SSF53474">
    <property type="entry name" value="alpha/beta-Hydrolases"/>
    <property type="match status" value="1"/>
</dbReference>
<proteinExistence type="predicted"/>
<dbReference type="PANTHER" id="PTHR33428:SF14">
    <property type="entry name" value="CARBOXYLESTERASE TYPE B DOMAIN-CONTAINING PROTEIN"/>
    <property type="match status" value="1"/>
</dbReference>
<dbReference type="PANTHER" id="PTHR33428">
    <property type="entry name" value="CHLOROPHYLLASE-2, CHLOROPLASTIC"/>
    <property type="match status" value="1"/>
</dbReference>
<dbReference type="SUPFAM" id="SSF68906">
    <property type="entry name" value="SAP domain"/>
    <property type="match status" value="1"/>
</dbReference>
<dbReference type="Pfam" id="PF07224">
    <property type="entry name" value="Chlorophyllase"/>
    <property type="match status" value="1"/>
</dbReference>
<dbReference type="AlphaFoldDB" id="A0A250XRU6"/>
<keyword evidence="3" id="KW-1185">Reference proteome</keyword>
<feature type="region of interest" description="Disordered" evidence="1">
    <location>
        <begin position="365"/>
        <end position="401"/>
    </location>
</feature>
<dbReference type="InterPro" id="IPR017395">
    <property type="entry name" value="Chlorophyllase-like"/>
</dbReference>
<dbReference type="EMBL" id="BEGY01000190">
    <property type="protein sequence ID" value="GAX85766.1"/>
    <property type="molecule type" value="Genomic_DNA"/>
</dbReference>
<dbReference type="OrthoDB" id="2093222at2759"/>